<gene>
    <name evidence="2" type="ORF">HGP29_12760</name>
</gene>
<dbReference type="RefSeq" id="WP_168882794.1">
    <property type="nucleotide sequence ID" value="NZ_JABAIL010000003.1"/>
</dbReference>
<sequence>MLRSLLSLSMMLFLFATAIGNDAMHRIDTTNTTLLSNDNGVINLKNEKGELRWETLPESSISVFVLQAANTVTEWENVEEVEAYPLSNFKHKYSVDLPEQHGTYRLKMVNTNGEVSYTTPISMLSAR</sequence>
<dbReference type="AlphaFoldDB" id="A0A7X8XWD3"/>
<keyword evidence="3" id="KW-1185">Reference proteome</keyword>
<dbReference type="EMBL" id="JABAIL010000003">
    <property type="protein sequence ID" value="NLR92089.1"/>
    <property type="molecule type" value="Genomic_DNA"/>
</dbReference>
<comment type="caution">
    <text evidence="2">The sequence shown here is derived from an EMBL/GenBank/DDBJ whole genome shotgun (WGS) entry which is preliminary data.</text>
</comment>
<organism evidence="2 3">
    <name type="scientific">Flammeovirga agarivorans</name>
    <dbReference type="NCBI Taxonomy" id="2726742"/>
    <lineage>
        <taxon>Bacteria</taxon>
        <taxon>Pseudomonadati</taxon>
        <taxon>Bacteroidota</taxon>
        <taxon>Cytophagia</taxon>
        <taxon>Cytophagales</taxon>
        <taxon>Flammeovirgaceae</taxon>
        <taxon>Flammeovirga</taxon>
    </lineage>
</organism>
<evidence type="ECO:0000313" key="2">
    <source>
        <dbReference type="EMBL" id="NLR92089.1"/>
    </source>
</evidence>
<protein>
    <submittedName>
        <fullName evidence="2">Uncharacterized protein</fullName>
    </submittedName>
</protein>
<dbReference type="Proteomes" id="UP000585050">
    <property type="component" value="Unassembled WGS sequence"/>
</dbReference>
<evidence type="ECO:0000256" key="1">
    <source>
        <dbReference type="SAM" id="SignalP"/>
    </source>
</evidence>
<name>A0A7X8XWD3_9BACT</name>
<feature type="chain" id="PRO_5031442210" evidence="1">
    <location>
        <begin position="19"/>
        <end position="127"/>
    </location>
</feature>
<accession>A0A7X8XWD3</accession>
<feature type="signal peptide" evidence="1">
    <location>
        <begin position="1"/>
        <end position="18"/>
    </location>
</feature>
<evidence type="ECO:0000313" key="3">
    <source>
        <dbReference type="Proteomes" id="UP000585050"/>
    </source>
</evidence>
<keyword evidence="1" id="KW-0732">Signal</keyword>
<proteinExistence type="predicted"/>
<reference evidence="2 3" key="1">
    <citation type="submission" date="2020-04" db="EMBL/GenBank/DDBJ databases">
        <title>Flammeovirga sp. SR4, a novel species isolated from seawater.</title>
        <authorList>
            <person name="Wang X."/>
        </authorList>
    </citation>
    <scope>NUCLEOTIDE SEQUENCE [LARGE SCALE GENOMIC DNA]</scope>
    <source>
        <strain evidence="2 3">SR4</strain>
    </source>
</reference>